<protein>
    <submittedName>
        <fullName evidence="2">Uncharacterized protein</fullName>
    </submittedName>
</protein>
<evidence type="ECO:0000313" key="2">
    <source>
        <dbReference type="EMBL" id="ASJ05607.1"/>
    </source>
</evidence>
<dbReference type="OrthoDB" id="102306at2157"/>
<dbReference type="Proteomes" id="UP000250272">
    <property type="component" value="Chromosome"/>
</dbReference>
<sequence>MDIYLAVSIFLWIVIASLAIVSSRQAIASLAIIITSGYIALRSNSMSALWPLVASFMLWLATALISIRRNAIGITRREIENSGALASIPFLIFSATLLFKHPGYGAFGVILWFLLWYYLKTTCKSLSTLCLLIFYLPTLLFMVVYRTPIAVVYGVVTLWLQREIKILQKLRNKK</sequence>
<keyword evidence="3" id="KW-1185">Reference proteome</keyword>
<name>A0A2Z2MGK8_9EURY</name>
<dbReference type="GeneID" id="33327036"/>
<dbReference type="AlphaFoldDB" id="A0A2Z2MGK8"/>
<feature type="transmembrane region" description="Helical" evidence="1">
    <location>
        <begin position="103"/>
        <end position="119"/>
    </location>
</feature>
<evidence type="ECO:0000256" key="1">
    <source>
        <dbReference type="SAM" id="Phobius"/>
    </source>
</evidence>
<keyword evidence="1" id="KW-0812">Transmembrane</keyword>
<gene>
    <name evidence="2" type="ORF">A3L01_09620</name>
</gene>
<accession>A0A2Z2MGK8</accession>
<reference evidence="2 3" key="1">
    <citation type="submission" date="2016-04" db="EMBL/GenBank/DDBJ databases">
        <title>Complete genome sequence of Thermococcus barossii type strain SHCK-94.</title>
        <authorList>
            <person name="Oger P.M."/>
        </authorList>
    </citation>
    <scope>NUCLEOTIDE SEQUENCE [LARGE SCALE GENOMIC DNA]</scope>
    <source>
        <strain evidence="2 3">SHCK-94</strain>
    </source>
</reference>
<keyword evidence="1" id="KW-0472">Membrane</keyword>
<dbReference type="KEGG" id="tbs:A3L01_09620"/>
<evidence type="ECO:0000313" key="3">
    <source>
        <dbReference type="Proteomes" id="UP000250272"/>
    </source>
</evidence>
<feature type="transmembrane region" description="Helical" evidence="1">
    <location>
        <begin position="48"/>
        <end position="67"/>
    </location>
</feature>
<organism evidence="2 3">
    <name type="scientific">Thermococcus barossii</name>
    <dbReference type="NCBI Taxonomy" id="54077"/>
    <lineage>
        <taxon>Archaea</taxon>
        <taxon>Methanobacteriati</taxon>
        <taxon>Methanobacteriota</taxon>
        <taxon>Thermococci</taxon>
        <taxon>Thermococcales</taxon>
        <taxon>Thermococcaceae</taxon>
        <taxon>Thermococcus</taxon>
    </lineage>
</organism>
<dbReference type="EMBL" id="CP015101">
    <property type="protein sequence ID" value="ASJ05607.1"/>
    <property type="molecule type" value="Genomic_DNA"/>
</dbReference>
<proteinExistence type="predicted"/>
<keyword evidence="1" id="KW-1133">Transmembrane helix</keyword>
<dbReference type="RefSeq" id="WP_088865601.1">
    <property type="nucleotide sequence ID" value="NZ_CP015101.1"/>
</dbReference>